<evidence type="ECO:0000259" key="3">
    <source>
        <dbReference type="Pfam" id="PF19032"/>
    </source>
</evidence>
<dbReference type="PANTHER" id="PTHR13056:SF0">
    <property type="entry name" value="VACUOLAR FUSION PROTEIN CCZ1 HOMOLOG-RELATED"/>
    <property type="match status" value="1"/>
</dbReference>
<accession>A0A7I8VUB2</accession>
<evidence type="ECO:0000259" key="2">
    <source>
        <dbReference type="Pfam" id="PF19031"/>
    </source>
</evidence>
<dbReference type="Pfam" id="PF19031">
    <property type="entry name" value="Intu_longin_1"/>
    <property type="match status" value="1"/>
</dbReference>
<evidence type="ECO:0000313" key="5">
    <source>
        <dbReference type="Proteomes" id="UP000549394"/>
    </source>
</evidence>
<sequence length="429" mass="49782">MEPKLGNFFIFRGKLILDEDKTDDKILYFHPKSEDVMIKSRIVGLSEAVINFTEDFTDEPCQYLYTTTTCQVFQVVEDNICFVMTVINDNKKSKCCVGLYQTILNIAYRTFCFFHGNCSYILKNNNSDYSCLSKYLECFFDSYLSTLSASSFNLLNAEGYMKFFCLEKNNFMRVYCSMNRLSSSFSDIACTALFFNDEIVWSGLHHSDMRILYYYVTKCLLPRSRETTNEAGTPKINQYGKFLHGPSDLSKDNKPTLPLVHICNGNEVVKSYHLVVYAALSSTLCMLVNGKTPPNEQWFRNIHDYLDVQQSALATDIYEEWISRKQENSSSPTYIYINGADFSSKRSNKSIVEPACSLIADMHYTWKFNESDYSELIVQHSHSDLWVVKRKDYDKEQFIVLTDSLNFSQISDELRNCNYDENFSLQLWD</sequence>
<dbReference type="Proteomes" id="UP000549394">
    <property type="component" value="Unassembled WGS sequence"/>
</dbReference>
<gene>
    <name evidence="4" type="ORF">DGYR_LOCUS8017</name>
</gene>
<reference evidence="4 5" key="1">
    <citation type="submission" date="2020-08" db="EMBL/GenBank/DDBJ databases">
        <authorList>
            <person name="Hejnol A."/>
        </authorList>
    </citation>
    <scope>NUCLEOTIDE SEQUENCE [LARGE SCALE GENOMIC DNA]</scope>
</reference>
<protein>
    <submittedName>
        <fullName evidence="4">DgyrCDS8414</fullName>
    </submittedName>
</protein>
<dbReference type="EMBL" id="CAJFCJ010000011">
    <property type="protein sequence ID" value="CAD5119831.1"/>
    <property type="molecule type" value="Genomic_DNA"/>
</dbReference>
<feature type="domain" description="CCZ1/INTU second Longin" evidence="3">
    <location>
        <begin position="188"/>
        <end position="306"/>
    </location>
</feature>
<dbReference type="InterPro" id="IPR043988">
    <property type="entry name" value="CCZ1/INTU_longin_2"/>
</dbReference>
<organism evidence="4 5">
    <name type="scientific">Dimorphilus gyrociliatus</name>
    <dbReference type="NCBI Taxonomy" id="2664684"/>
    <lineage>
        <taxon>Eukaryota</taxon>
        <taxon>Metazoa</taxon>
        <taxon>Spiralia</taxon>
        <taxon>Lophotrochozoa</taxon>
        <taxon>Annelida</taxon>
        <taxon>Polychaeta</taxon>
        <taxon>Polychaeta incertae sedis</taxon>
        <taxon>Dinophilidae</taxon>
        <taxon>Dimorphilus</taxon>
    </lineage>
</organism>
<evidence type="ECO:0000256" key="1">
    <source>
        <dbReference type="ARBA" id="ARBA00005352"/>
    </source>
</evidence>
<dbReference type="AlphaFoldDB" id="A0A7I8VUB2"/>
<dbReference type="GO" id="GO:0035658">
    <property type="term" value="C:Mon1-Ccz1 complex"/>
    <property type="evidence" value="ECO:0007669"/>
    <property type="project" value="InterPro"/>
</dbReference>
<keyword evidence="5" id="KW-1185">Reference proteome</keyword>
<dbReference type="OrthoDB" id="240546at2759"/>
<evidence type="ECO:0000313" key="4">
    <source>
        <dbReference type="EMBL" id="CAD5119831.1"/>
    </source>
</evidence>
<proteinExistence type="inferred from homology"/>
<feature type="domain" description="CCZ1/INTU/HSP4 first Longin" evidence="2">
    <location>
        <begin position="7"/>
        <end position="116"/>
    </location>
</feature>
<dbReference type="InterPro" id="IPR043987">
    <property type="entry name" value="CCZ1/INTU/HSP4_longin_1"/>
</dbReference>
<name>A0A7I8VUB2_9ANNE</name>
<dbReference type="InterPro" id="IPR013176">
    <property type="entry name" value="Ccz1"/>
</dbReference>
<dbReference type="Pfam" id="PF19032">
    <property type="entry name" value="Intu_longin_2"/>
    <property type="match status" value="1"/>
</dbReference>
<comment type="caution">
    <text evidence="4">The sequence shown here is derived from an EMBL/GenBank/DDBJ whole genome shotgun (WGS) entry which is preliminary data.</text>
</comment>
<dbReference type="PANTHER" id="PTHR13056">
    <property type="entry name" value="VACUOLAR FUSION PROTEIN CCZ1 HOMOLOG-RELATED"/>
    <property type="match status" value="1"/>
</dbReference>
<comment type="similarity">
    <text evidence="1">Belongs to the CCZ1 family.</text>
</comment>
<dbReference type="GO" id="GO:0016192">
    <property type="term" value="P:vesicle-mediated transport"/>
    <property type="evidence" value="ECO:0007669"/>
    <property type="project" value="InterPro"/>
</dbReference>